<gene>
    <name evidence="1" type="ORF">BXY41_106206</name>
</gene>
<dbReference type="AlphaFoldDB" id="A0A2S6HSF3"/>
<dbReference type="EMBL" id="PTJA01000006">
    <property type="protein sequence ID" value="PPK80616.1"/>
    <property type="molecule type" value="Genomic_DNA"/>
</dbReference>
<evidence type="ECO:0000313" key="1">
    <source>
        <dbReference type="EMBL" id="PPK80616.1"/>
    </source>
</evidence>
<organism evidence="1 2">
    <name type="scientific">Lacrimispora xylanisolvens</name>
    <dbReference type="NCBI Taxonomy" id="384636"/>
    <lineage>
        <taxon>Bacteria</taxon>
        <taxon>Bacillati</taxon>
        <taxon>Bacillota</taxon>
        <taxon>Clostridia</taxon>
        <taxon>Lachnospirales</taxon>
        <taxon>Lachnospiraceae</taxon>
        <taxon>Lacrimispora</taxon>
    </lineage>
</organism>
<keyword evidence="2" id="KW-1185">Reference proteome</keyword>
<dbReference type="RefSeq" id="WP_242980197.1">
    <property type="nucleotide sequence ID" value="NZ_PTJA01000006.1"/>
</dbReference>
<dbReference type="Proteomes" id="UP000237749">
    <property type="component" value="Unassembled WGS sequence"/>
</dbReference>
<reference evidence="1 2" key="1">
    <citation type="submission" date="2018-02" db="EMBL/GenBank/DDBJ databases">
        <title>Genomic Encyclopedia of Archaeal and Bacterial Type Strains, Phase II (KMG-II): from individual species to whole genera.</title>
        <authorList>
            <person name="Goeker M."/>
        </authorList>
    </citation>
    <scope>NUCLEOTIDE SEQUENCE [LARGE SCALE GENOMIC DNA]</scope>
    <source>
        <strain evidence="1 2">DSM 3808</strain>
    </source>
</reference>
<protein>
    <submittedName>
        <fullName evidence="1">Uncharacterized protein</fullName>
    </submittedName>
</protein>
<comment type="caution">
    <text evidence="1">The sequence shown here is derived from an EMBL/GenBank/DDBJ whole genome shotgun (WGS) entry which is preliminary data.</text>
</comment>
<sequence length="105" mass="12288">MAEIQDSLESFERKEQKKIKQRLVEKHFLAQDIAQYVSLVVNGSKDTKLLELWDYFPELFESQDTNFEKKKQEHDLAVYKAQMIDFAHRHNHARTGGGKAGRHDA</sequence>
<proteinExistence type="predicted"/>
<name>A0A2S6HSF3_9FIRM</name>
<accession>A0A2S6HSF3</accession>
<evidence type="ECO:0000313" key="2">
    <source>
        <dbReference type="Proteomes" id="UP000237749"/>
    </source>
</evidence>